<sequence>MLGGIVVCTLLAPTFVRADSNDHEQARQALAEGKIIPLRAVLENIEKQYAGQVVKIEFEHDDDDGQNRWLYEIKLLQDSGDMLKLLVDAENGKILKLKGKTRHNKTQDND</sequence>
<dbReference type="InterPro" id="IPR025711">
    <property type="entry name" value="PepSY"/>
</dbReference>
<accession>A0A918MV72</accession>
<evidence type="ECO:0000313" key="3">
    <source>
        <dbReference type="Proteomes" id="UP000608345"/>
    </source>
</evidence>
<comment type="caution">
    <text evidence="2">The sequence shown here is derived from an EMBL/GenBank/DDBJ whole genome shotgun (WGS) entry which is preliminary data.</text>
</comment>
<gene>
    <name evidence="2" type="ORF">GCM10011450_04130</name>
</gene>
<name>A0A918MV72_9BURK</name>
<reference evidence="2" key="1">
    <citation type="journal article" date="2014" name="Int. J. Syst. Evol. Microbiol.">
        <title>Complete genome sequence of Corynebacterium casei LMG S-19264T (=DSM 44701T), isolated from a smear-ripened cheese.</title>
        <authorList>
            <consortium name="US DOE Joint Genome Institute (JGI-PGF)"/>
            <person name="Walter F."/>
            <person name="Albersmeier A."/>
            <person name="Kalinowski J."/>
            <person name="Ruckert C."/>
        </authorList>
    </citation>
    <scope>NUCLEOTIDE SEQUENCE</scope>
    <source>
        <strain evidence="2">KCTC 23732</strain>
    </source>
</reference>
<feature type="domain" description="PepSY" evidence="1">
    <location>
        <begin position="40"/>
        <end position="96"/>
    </location>
</feature>
<dbReference type="Pfam" id="PF03413">
    <property type="entry name" value="PepSY"/>
    <property type="match status" value="1"/>
</dbReference>
<proteinExistence type="predicted"/>
<dbReference type="Proteomes" id="UP000608345">
    <property type="component" value="Unassembled WGS sequence"/>
</dbReference>
<dbReference type="Gene3D" id="3.10.450.40">
    <property type="match status" value="1"/>
</dbReference>
<dbReference type="AlphaFoldDB" id="A0A918MV72"/>
<reference evidence="2" key="2">
    <citation type="submission" date="2020-09" db="EMBL/GenBank/DDBJ databases">
        <authorList>
            <person name="Sun Q."/>
            <person name="Kim S."/>
        </authorList>
    </citation>
    <scope>NUCLEOTIDE SEQUENCE</scope>
    <source>
        <strain evidence="2">KCTC 23732</strain>
    </source>
</reference>
<evidence type="ECO:0000313" key="2">
    <source>
        <dbReference type="EMBL" id="GGW77557.1"/>
    </source>
</evidence>
<keyword evidence="3" id="KW-1185">Reference proteome</keyword>
<evidence type="ECO:0000259" key="1">
    <source>
        <dbReference type="Pfam" id="PF03413"/>
    </source>
</evidence>
<protein>
    <recommendedName>
        <fullName evidence="1">PepSY domain-containing protein</fullName>
    </recommendedName>
</protein>
<organism evidence="2 3">
    <name type="scientific">Advenella faeciporci</name>
    <dbReference type="NCBI Taxonomy" id="797535"/>
    <lineage>
        <taxon>Bacteria</taxon>
        <taxon>Pseudomonadati</taxon>
        <taxon>Pseudomonadota</taxon>
        <taxon>Betaproteobacteria</taxon>
        <taxon>Burkholderiales</taxon>
        <taxon>Alcaligenaceae</taxon>
    </lineage>
</organism>
<dbReference type="EMBL" id="BMYS01000002">
    <property type="protein sequence ID" value="GGW77557.1"/>
    <property type="molecule type" value="Genomic_DNA"/>
</dbReference>